<proteinExistence type="predicted"/>
<dbReference type="EMBL" id="ML978962">
    <property type="protein sequence ID" value="KAF1930912.1"/>
    <property type="molecule type" value="Genomic_DNA"/>
</dbReference>
<evidence type="ECO:0000313" key="2">
    <source>
        <dbReference type="EMBL" id="KAF1930912.1"/>
    </source>
</evidence>
<keyword evidence="3" id="KW-1185">Reference proteome</keyword>
<organism evidence="2 3">
    <name type="scientific">Didymella exigua CBS 183.55</name>
    <dbReference type="NCBI Taxonomy" id="1150837"/>
    <lineage>
        <taxon>Eukaryota</taxon>
        <taxon>Fungi</taxon>
        <taxon>Dikarya</taxon>
        <taxon>Ascomycota</taxon>
        <taxon>Pezizomycotina</taxon>
        <taxon>Dothideomycetes</taxon>
        <taxon>Pleosporomycetidae</taxon>
        <taxon>Pleosporales</taxon>
        <taxon>Pleosporineae</taxon>
        <taxon>Didymellaceae</taxon>
        <taxon>Didymella</taxon>
    </lineage>
</organism>
<feature type="region of interest" description="Disordered" evidence="1">
    <location>
        <begin position="445"/>
        <end position="479"/>
    </location>
</feature>
<dbReference type="Proteomes" id="UP000800082">
    <property type="component" value="Unassembled WGS sequence"/>
</dbReference>
<feature type="compositionally biased region" description="Basic and acidic residues" evidence="1">
    <location>
        <begin position="349"/>
        <end position="359"/>
    </location>
</feature>
<evidence type="ECO:0000313" key="3">
    <source>
        <dbReference type="Proteomes" id="UP000800082"/>
    </source>
</evidence>
<dbReference type="RefSeq" id="XP_033451160.1">
    <property type="nucleotide sequence ID" value="XM_033589271.1"/>
</dbReference>
<feature type="compositionally biased region" description="Polar residues" evidence="1">
    <location>
        <begin position="368"/>
        <end position="394"/>
    </location>
</feature>
<feature type="compositionally biased region" description="Basic and acidic residues" evidence="1">
    <location>
        <begin position="326"/>
        <end position="340"/>
    </location>
</feature>
<sequence>MLSQYLDTEYRAVSSTDFKGGLKLGTVIEGVRRTTDLSESDAFLSALRIEEQVRDRIRQYLGLPDWYDLPENKDKVLPPWRVFPPAARSHAETIIPVKIQPQKEVFVRPPLRLDNARHPESELDPRSSGVDEFVGSTFVGFTYRDHSGRHLSPVPPRAPFASTKVFNVSSAGKSADSTRPDLQGPLYASDRIGHPSFRRLSVDSWKRRWIGKALKYLYIGSHKGKAALLAGCEVKDRVGVVSHYLYREPRSPLLAGGCIDVSVDCRITGSLAGEQTDRSIIHKPTDQTLEQDISETRSTEAKSGKASARESIRRPKRAAVVQASRKGLERRSRATSLEKSRHAKVSARIQRDVAHERRSSPPGHAGPNRTTTNHIRQNEIPSGDSSKTPSQSRTRVPFRKLRSDRPICITRGRAFWQERPPEDNTKAASMSRNSELQYIMDLVRPSTLPGRGPASASPERAAGKDNTPSTASPARFVRTTGSTPTYSAFGKFSAIMTGNKVWFQDQVSNAAPTFTSFDPMKRAKALGESHGEKKGTGAADESVKEESRAEGK</sequence>
<protein>
    <submittedName>
        <fullName evidence="2">Uncharacterized protein</fullName>
    </submittedName>
</protein>
<feature type="region of interest" description="Disordered" evidence="1">
    <location>
        <begin position="293"/>
        <end position="402"/>
    </location>
</feature>
<name>A0A6A5RSY2_9PLEO</name>
<dbReference type="GeneID" id="54346918"/>
<dbReference type="OrthoDB" id="10681324at2759"/>
<feature type="compositionally biased region" description="Basic and acidic residues" evidence="1">
    <location>
        <begin position="294"/>
        <end position="313"/>
    </location>
</feature>
<feature type="compositionally biased region" description="Basic and acidic residues" evidence="1">
    <location>
        <begin position="519"/>
        <end position="552"/>
    </location>
</feature>
<evidence type="ECO:0000256" key="1">
    <source>
        <dbReference type="SAM" id="MobiDB-lite"/>
    </source>
</evidence>
<accession>A0A6A5RSY2</accession>
<gene>
    <name evidence="2" type="ORF">M421DRAFT_3185</name>
</gene>
<reference evidence="2" key="1">
    <citation type="journal article" date="2020" name="Stud. Mycol.">
        <title>101 Dothideomycetes genomes: a test case for predicting lifestyles and emergence of pathogens.</title>
        <authorList>
            <person name="Haridas S."/>
            <person name="Albert R."/>
            <person name="Binder M."/>
            <person name="Bloem J."/>
            <person name="Labutti K."/>
            <person name="Salamov A."/>
            <person name="Andreopoulos B."/>
            <person name="Baker S."/>
            <person name="Barry K."/>
            <person name="Bills G."/>
            <person name="Bluhm B."/>
            <person name="Cannon C."/>
            <person name="Castanera R."/>
            <person name="Culley D."/>
            <person name="Daum C."/>
            <person name="Ezra D."/>
            <person name="Gonzalez J."/>
            <person name="Henrissat B."/>
            <person name="Kuo A."/>
            <person name="Liang C."/>
            <person name="Lipzen A."/>
            <person name="Lutzoni F."/>
            <person name="Magnuson J."/>
            <person name="Mondo S."/>
            <person name="Nolan M."/>
            <person name="Ohm R."/>
            <person name="Pangilinan J."/>
            <person name="Park H.-J."/>
            <person name="Ramirez L."/>
            <person name="Alfaro M."/>
            <person name="Sun H."/>
            <person name="Tritt A."/>
            <person name="Yoshinaga Y."/>
            <person name="Zwiers L.-H."/>
            <person name="Turgeon B."/>
            <person name="Goodwin S."/>
            <person name="Spatafora J."/>
            <person name="Crous P."/>
            <person name="Grigoriev I."/>
        </authorList>
    </citation>
    <scope>NUCLEOTIDE SEQUENCE</scope>
    <source>
        <strain evidence="2">CBS 183.55</strain>
    </source>
</reference>
<feature type="region of interest" description="Disordered" evidence="1">
    <location>
        <begin position="512"/>
        <end position="552"/>
    </location>
</feature>
<dbReference type="AlphaFoldDB" id="A0A6A5RSY2"/>